<protein>
    <submittedName>
        <fullName evidence="1">Uncharacterized protein</fullName>
    </submittedName>
</protein>
<evidence type="ECO:0000313" key="1">
    <source>
        <dbReference type="EMBL" id="QHT29444.1"/>
    </source>
</evidence>
<reference evidence="1" key="1">
    <citation type="journal article" date="2020" name="Nature">
        <title>Giant virus diversity and host interactions through global metagenomics.</title>
        <authorList>
            <person name="Schulz F."/>
            <person name="Roux S."/>
            <person name="Paez-Espino D."/>
            <person name="Jungbluth S."/>
            <person name="Walsh D.A."/>
            <person name="Denef V.J."/>
            <person name="McMahon K.D."/>
            <person name="Konstantinidis K.T."/>
            <person name="Eloe-Fadrosh E.A."/>
            <person name="Kyrpides N.C."/>
            <person name="Woyke T."/>
        </authorList>
    </citation>
    <scope>NUCLEOTIDE SEQUENCE</scope>
    <source>
        <strain evidence="1">GVMAG-M-3300005589-24</strain>
    </source>
</reference>
<proteinExistence type="predicted"/>
<name>A0A6C0EJT9_9ZZZZ</name>
<organism evidence="1">
    <name type="scientific">viral metagenome</name>
    <dbReference type="NCBI Taxonomy" id="1070528"/>
    <lineage>
        <taxon>unclassified sequences</taxon>
        <taxon>metagenomes</taxon>
        <taxon>organismal metagenomes</taxon>
    </lineage>
</organism>
<accession>A0A6C0EJT9</accession>
<dbReference type="AlphaFoldDB" id="A0A6C0EJT9"/>
<dbReference type="EMBL" id="MN738877">
    <property type="protein sequence ID" value="QHT29444.1"/>
    <property type="molecule type" value="Genomic_DNA"/>
</dbReference>
<sequence>MNSREVLKYFDVYLHAQNDFCQSVCAKLWPNNTEHFWEKWISSGKNLLYFMARLDSSNKKLVIDWILKIRDKN</sequence>